<proteinExistence type="predicted"/>
<feature type="region of interest" description="Disordered" evidence="1">
    <location>
        <begin position="1"/>
        <end position="27"/>
    </location>
</feature>
<dbReference type="EMBL" id="JBHSXS010000015">
    <property type="protein sequence ID" value="MFC6882758.1"/>
    <property type="molecule type" value="Genomic_DNA"/>
</dbReference>
<gene>
    <name evidence="2" type="ORF">ACFQKB_23585</name>
</gene>
<protein>
    <submittedName>
        <fullName evidence="2">Sacsin N-terminal ATP-binding-like domain-containing protein</fullName>
    </submittedName>
</protein>
<dbReference type="InterPro" id="IPR036890">
    <property type="entry name" value="HATPase_C_sf"/>
</dbReference>
<dbReference type="SUPFAM" id="SSF55874">
    <property type="entry name" value="ATPase domain of HSP90 chaperone/DNA topoisomerase II/histidine kinase"/>
    <property type="match status" value="1"/>
</dbReference>
<comment type="caution">
    <text evidence="2">The sequence shown here is derived from an EMBL/GenBank/DDBJ whole genome shotgun (WGS) entry which is preliminary data.</text>
</comment>
<sequence length="1078" mass="113124">MTSTPRPPSTPAPLPEPGAGGADPFGTRGVRERVLRAWAESPARFREDANAEEDQALGGYRDRVVIELAQNAADAAVRAGVPGRLRLELRGGVLTAANTGAPLDAAGVEALSTLRASAKRDDAGSVGRFGVGFAAVVSVTDHPAIASVSTPEPEPATASGAADAAGVVGVGWSVEAARGLVAGIASLADELARRGGQVPLLRLPFALAGADTPGVPDGFATVVRLPLRDEAAVALVRARLGEVGPALMLALPALERVEVDVEGDVRVLTAEQGPGGRVTIGGTVWRTADAHGRTPPELLADRPVEERARPSWQVRWALPETPETSGTPGAPDAAGAEVPRVVHAPTPSDERLDLPALLIASFPLAPDRRHVAPGPLTDFLVERAAEAYERLLRDHRPVTPKLLDLVPGPVGAGELDARIRRAILGRLPETPLLPLATGHEDAVEGDGEGAAERRMRGRDAIVLDAPPAFVELLASGDDHGGAVLPGLLPPGWPARHAALGALGVRRVELADVIDELAALDREPAWWRRLYEALSGASTDSLGALPVPLAGPSADGWERGGRVVRGPRGLLIADDSLEPAALEALGLRFVHPEAVHPLLARLGAVEAGARAVLADPAVRAAVENSFDAEEPDGPEEIAEAVLGLVAAAGLDPGEEPWLADLALSAEDGDLYPAGELLLPGSPLREVMAADAPFGVVAGPLLERWGPEPLAAAGVLDGFALARGEDVNLMGVADQAESFDLDGEDRWADEILDRLGEQELPPLMPEFQAVRDLELVDDWPAALRLLAGPPWRAAITDPAHVTLYDGRRATVPSYTAWWLRRHPVLDGRLPEEFRLPGPEGDPLAGLYDPAPDGLDERLLLALGVRTSLHDLLDRPGGVAELLDRLGDPARSVTRAQLGELWTALADASETSGTPLADPPDRVRALVDGQVEVVDAADALVLDRPDVLPLLAGQPLVIAAHGRHGHLADLLDLPFASDEVPGEVAPGGEERPVPEVVRAVLPAAPATYTAHDRLVVDGQEVPWWSGNGRIHADGPHGLARALAWSADRWHDRLTLEAVLRTPDRLPILQAEADLDPAPPDP</sequence>
<evidence type="ECO:0000256" key="1">
    <source>
        <dbReference type="SAM" id="MobiDB-lite"/>
    </source>
</evidence>
<dbReference type="NCBIfam" id="NF047352">
    <property type="entry name" value="P_loop_sacsin"/>
    <property type="match status" value="1"/>
</dbReference>
<evidence type="ECO:0000313" key="3">
    <source>
        <dbReference type="Proteomes" id="UP001596380"/>
    </source>
</evidence>
<dbReference type="Proteomes" id="UP001596380">
    <property type="component" value="Unassembled WGS sequence"/>
</dbReference>
<organism evidence="2 3">
    <name type="scientific">Actinomadura yumaensis</name>
    <dbReference type="NCBI Taxonomy" id="111807"/>
    <lineage>
        <taxon>Bacteria</taxon>
        <taxon>Bacillati</taxon>
        <taxon>Actinomycetota</taxon>
        <taxon>Actinomycetes</taxon>
        <taxon>Streptosporangiales</taxon>
        <taxon>Thermomonosporaceae</taxon>
        <taxon>Actinomadura</taxon>
    </lineage>
</organism>
<accession>A0ABW2CPY2</accession>
<dbReference type="RefSeq" id="WP_378063533.1">
    <property type="nucleotide sequence ID" value="NZ_JBHSXS010000015.1"/>
</dbReference>
<evidence type="ECO:0000313" key="2">
    <source>
        <dbReference type="EMBL" id="MFC6882758.1"/>
    </source>
</evidence>
<reference evidence="3" key="1">
    <citation type="journal article" date="2019" name="Int. J. Syst. Evol. Microbiol.">
        <title>The Global Catalogue of Microorganisms (GCM) 10K type strain sequencing project: providing services to taxonomists for standard genome sequencing and annotation.</title>
        <authorList>
            <consortium name="The Broad Institute Genomics Platform"/>
            <consortium name="The Broad Institute Genome Sequencing Center for Infectious Disease"/>
            <person name="Wu L."/>
            <person name="Ma J."/>
        </authorList>
    </citation>
    <scope>NUCLEOTIDE SEQUENCE [LARGE SCALE GENOMIC DNA]</scope>
    <source>
        <strain evidence="3">JCM 3369</strain>
    </source>
</reference>
<name>A0ABW2CPY2_9ACTN</name>
<feature type="compositionally biased region" description="Pro residues" evidence="1">
    <location>
        <begin position="1"/>
        <end position="16"/>
    </location>
</feature>
<keyword evidence="3" id="KW-1185">Reference proteome</keyword>